<proteinExistence type="predicted"/>
<dbReference type="Proteomes" id="UP000001683">
    <property type="component" value="Chromosome"/>
</dbReference>
<dbReference type="eggNOG" id="COG3956">
    <property type="taxonomic scope" value="Bacteria"/>
</dbReference>
<reference evidence="3 4" key="2">
    <citation type="journal article" date="2011" name="J. Bacteriol.">
        <title>Complete genome sequence of the anaerobic, halophilic alkalithermophile Natranaerobius thermophilus JW/NM-WN-LF.</title>
        <authorList>
            <person name="Zhao B."/>
            <person name="Mesbah N.M."/>
            <person name="Dalin E."/>
            <person name="Goodwin L."/>
            <person name="Nolan M."/>
            <person name="Pitluck S."/>
            <person name="Chertkov O."/>
            <person name="Brettin T.S."/>
            <person name="Han J."/>
            <person name="Larimer F.W."/>
            <person name="Land M.L."/>
            <person name="Hauser L."/>
            <person name="Kyrpides N."/>
            <person name="Wiegel J."/>
        </authorList>
    </citation>
    <scope>NUCLEOTIDE SEQUENCE [LARGE SCALE GENOMIC DNA]</scope>
    <source>
        <strain evidence="4">ATCC BAA-1301 / DSM 18059 / JW/NM-WN-LF</strain>
    </source>
</reference>
<dbReference type="InterPro" id="IPR004518">
    <property type="entry name" value="MazG-like_dom"/>
</dbReference>
<dbReference type="PANTHER" id="PTHR30522">
    <property type="entry name" value="NUCLEOSIDE TRIPHOSPHATE PYROPHOSPHOHYDROLASE"/>
    <property type="match status" value="1"/>
</dbReference>
<dbReference type="Gene3D" id="1.10.287.1080">
    <property type="entry name" value="MazG-like"/>
    <property type="match status" value="2"/>
</dbReference>
<dbReference type="CDD" id="cd11528">
    <property type="entry name" value="NTP-PPase_MazG_Nterm"/>
    <property type="match status" value="1"/>
</dbReference>
<protein>
    <submittedName>
        <fullName evidence="3">MazG family protein</fullName>
    </submittedName>
</protein>
<dbReference type="GO" id="GO:0046076">
    <property type="term" value="P:dTTP catabolic process"/>
    <property type="evidence" value="ECO:0007669"/>
    <property type="project" value="TreeGrafter"/>
</dbReference>
<dbReference type="SUPFAM" id="SSF101386">
    <property type="entry name" value="all-alpha NTP pyrophosphatases"/>
    <property type="match status" value="2"/>
</dbReference>
<dbReference type="InterPro" id="IPR048011">
    <property type="entry name" value="NTP-PPase_MazG-like_C"/>
</dbReference>
<feature type="domain" description="NTP pyrophosphohydrolase MazG-like" evidence="2">
    <location>
        <begin position="294"/>
        <end position="349"/>
    </location>
</feature>
<dbReference type="GO" id="GO:0006203">
    <property type="term" value="P:dGTP catabolic process"/>
    <property type="evidence" value="ECO:0007669"/>
    <property type="project" value="TreeGrafter"/>
</dbReference>
<keyword evidence="4" id="KW-1185">Reference proteome</keyword>
<accession>B2A3P2</accession>
<evidence type="ECO:0000313" key="4">
    <source>
        <dbReference type="Proteomes" id="UP000001683"/>
    </source>
</evidence>
<gene>
    <name evidence="3" type="ordered locus">Nther_0069</name>
</gene>
<dbReference type="PANTHER" id="PTHR30522:SF0">
    <property type="entry name" value="NUCLEOSIDE TRIPHOSPHATE PYROPHOSPHOHYDROLASE"/>
    <property type="match status" value="1"/>
</dbReference>
<dbReference type="EMBL" id="CP001034">
    <property type="protein sequence ID" value="ACB83668.1"/>
    <property type="molecule type" value="Genomic_DNA"/>
</dbReference>
<dbReference type="GO" id="GO:0047429">
    <property type="term" value="F:nucleoside triphosphate diphosphatase activity"/>
    <property type="evidence" value="ECO:0007669"/>
    <property type="project" value="InterPro"/>
</dbReference>
<dbReference type="RefSeq" id="WP_012446559.1">
    <property type="nucleotide sequence ID" value="NC_010718.1"/>
</dbReference>
<dbReference type="Pfam" id="PF03819">
    <property type="entry name" value="MazG"/>
    <property type="match status" value="2"/>
</dbReference>
<sequence>MISQNRICFDILIVTQPVTKHISLEYYRKLMNSNCNILVSNSKSKIIEFLQSEQIHYQIIEQDSIDTWGTNGIFYITDNRKDNNISQILSLAKERGVDIDINFLGPQEELSLLPLKMVMEKLRGPGGCEFDKKQTHQTLKPYLIEEAYEVIEAIHEQNPDSVCEELGDLLLQVIFHAQVAEEQGEFQLDEVLTKLKDKLITRHPHVFGGKYAQTGTDPLSWEEIKLEEQQNNRKSPNQNEIDDREGNKHPRESKSVLDKVPQAAPALVKAEKIQKIGKKMGFDWENSSGAYEKVNEEFTELQDAYQQENWEKLEEEIGDIIFSLVNLARFFNISTEVSLERTNEKFRRRFRYIEDKVRKQNEKFSNYSLEELDNYWDEAKKRGI</sequence>
<feature type="compositionally biased region" description="Basic and acidic residues" evidence="1">
    <location>
        <begin position="244"/>
        <end position="257"/>
    </location>
</feature>
<evidence type="ECO:0000313" key="3">
    <source>
        <dbReference type="EMBL" id="ACB83668.1"/>
    </source>
</evidence>
<dbReference type="HOGENOM" id="CLU_038356_0_1_9"/>
<dbReference type="KEGG" id="nth:Nther_0069"/>
<dbReference type="STRING" id="457570.Nther_0069"/>
<dbReference type="InParanoid" id="B2A3P2"/>
<dbReference type="GO" id="GO:0046081">
    <property type="term" value="P:dUTP catabolic process"/>
    <property type="evidence" value="ECO:0007669"/>
    <property type="project" value="TreeGrafter"/>
</dbReference>
<dbReference type="NCBIfam" id="NF007113">
    <property type="entry name" value="PRK09562.1"/>
    <property type="match status" value="1"/>
</dbReference>
<dbReference type="GO" id="GO:0046061">
    <property type="term" value="P:dATP catabolic process"/>
    <property type="evidence" value="ECO:0007669"/>
    <property type="project" value="TreeGrafter"/>
</dbReference>
<evidence type="ECO:0000256" key="1">
    <source>
        <dbReference type="SAM" id="MobiDB-lite"/>
    </source>
</evidence>
<feature type="region of interest" description="Disordered" evidence="1">
    <location>
        <begin position="228"/>
        <end position="259"/>
    </location>
</feature>
<evidence type="ECO:0000259" key="2">
    <source>
        <dbReference type="Pfam" id="PF03819"/>
    </source>
</evidence>
<feature type="domain" description="NTP pyrophosphohydrolase MazG-like" evidence="2">
    <location>
        <begin position="134"/>
        <end position="207"/>
    </location>
</feature>
<dbReference type="NCBIfam" id="TIGR00444">
    <property type="entry name" value="mazG"/>
    <property type="match status" value="1"/>
</dbReference>
<dbReference type="AlphaFoldDB" id="B2A3P2"/>
<organism evidence="3 4">
    <name type="scientific">Natranaerobius thermophilus (strain ATCC BAA-1301 / DSM 18059 / JW/NM-WN-LF)</name>
    <dbReference type="NCBI Taxonomy" id="457570"/>
    <lineage>
        <taxon>Bacteria</taxon>
        <taxon>Bacillati</taxon>
        <taxon>Bacillota</taxon>
        <taxon>Clostridia</taxon>
        <taxon>Natranaerobiales</taxon>
        <taxon>Natranaerobiaceae</taxon>
        <taxon>Natranaerobius</taxon>
    </lineage>
</organism>
<dbReference type="InterPro" id="IPR048015">
    <property type="entry name" value="NTP-PPase_MazG-like_N"/>
</dbReference>
<dbReference type="FunFam" id="1.10.287.1080:FF:000003">
    <property type="entry name" value="Nucleoside triphosphate pyrophosphohydrolase"/>
    <property type="match status" value="1"/>
</dbReference>
<dbReference type="GO" id="GO:0046052">
    <property type="term" value="P:UTP catabolic process"/>
    <property type="evidence" value="ECO:0007669"/>
    <property type="project" value="TreeGrafter"/>
</dbReference>
<dbReference type="FunFam" id="1.10.287.1080:FF:000001">
    <property type="entry name" value="Nucleoside triphosphate pyrophosphohydrolase"/>
    <property type="match status" value="1"/>
</dbReference>
<dbReference type="OrthoDB" id="9808939at2"/>
<name>B2A3P2_NATTJ</name>
<dbReference type="CDD" id="cd11529">
    <property type="entry name" value="NTP-PPase_MazG_Cterm"/>
    <property type="match status" value="1"/>
</dbReference>
<dbReference type="InterPro" id="IPR011551">
    <property type="entry name" value="NTP_PyrPHydrolase_MazG"/>
</dbReference>
<dbReference type="GO" id="GO:0006950">
    <property type="term" value="P:response to stress"/>
    <property type="evidence" value="ECO:0007669"/>
    <property type="project" value="UniProtKB-ARBA"/>
</dbReference>
<dbReference type="FunCoup" id="B2A3P2">
    <property type="interactions" value="125"/>
</dbReference>
<reference evidence="3 4" key="1">
    <citation type="submission" date="2008-04" db="EMBL/GenBank/DDBJ databases">
        <title>Complete sequence of chromosome of Natranaerobius thermophilus JW/NM-WN-LF.</title>
        <authorList>
            <consortium name="US DOE Joint Genome Institute"/>
            <person name="Copeland A."/>
            <person name="Lucas S."/>
            <person name="Lapidus A."/>
            <person name="Glavina del Rio T."/>
            <person name="Dalin E."/>
            <person name="Tice H."/>
            <person name="Bruce D."/>
            <person name="Goodwin L."/>
            <person name="Pitluck S."/>
            <person name="Chertkov O."/>
            <person name="Brettin T."/>
            <person name="Detter J.C."/>
            <person name="Han C."/>
            <person name="Kuske C.R."/>
            <person name="Schmutz J."/>
            <person name="Larimer F."/>
            <person name="Land M."/>
            <person name="Hauser L."/>
            <person name="Kyrpides N."/>
            <person name="Lykidis A."/>
            <person name="Mesbah N.M."/>
            <person name="Wiegel J."/>
        </authorList>
    </citation>
    <scope>NUCLEOTIDE SEQUENCE [LARGE SCALE GENOMIC DNA]</scope>
    <source>
        <strain evidence="4">ATCC BAA-1301 / DSM 18059 / JW/NM-WN-LF</strain>
    </source>
</reference>
<dbReference type="GO" id="GO:0046047">
    <property type="term" value="P:TTP catabolic process"/>
    <property type="evidence" value="ECO:0007669"/>
    <property type="project" value="TreeGrafter"/>
</dbReference>